<dbReference type="Pfam" id="PF07690">
    <property type="entry name" value="MFS_1"/>
    <property type="match status" value="1"/>
</dbReference>
<dbReference type="InterPro" id="IPR011701">
    <property type="entry name" value="MFS"/>
</dbReference>
<feature type="region of interest" description="Disordered" evidence="5">
    <location>
        <begin position="249"/>
        <end position="300"/>
    </location>
</feature>
<accession>A0AAE0WHH7</accession>
<dbReference type="EMBL" id="JAUTXT010000048">
    <property type="protein sequence ID" value="KAK3670972.1"/>
    <property type="molecule type" value="Genomic_DNA"/>
</dbReference>
<dbReference type="PROSITE" id="PS50850">
    <property type="entry name" value="MFS"/>
    <property type="match status" value="1"/>
</dbReference>
<name>A0AAE0WHH7_9PEZI</name>
<feature type="transmembrane region" description="Helical" evidence="6">
    <location>
        <begin position="133"/>
        <end position="151"/>
    </location>
</feature>
<dbReference type="GO" id="GO:0005886">
    <property type="term" value="C:plasma membrane"/>
    <property type="evidence" value="ECO:0007669"/>
    <property type="project" value="TreeGrafter"/>
</dbReference>
<dbReference type="InterPro" id="IPR036259">
    <property type="entry name" value="MFS_trans_sf"/>
</dbReference>
<reference evidence="8" key="1">
    <citation type="submission" date="2023-07" db="EMBL/GenBank/DDBJ databases">
        <title>Black Yeasts Isolated from many extreme environments.</title>
        <authorList>
            <person name="Coleine C."/>
            <person name="Stajich J.E."/>
            <person name="Selbmann L."/>
        </authorList>
    </citation>
    <scope>NUCLEOTIDE SEQUENCE</scope>
    <source>
        <strain evidence="8">CCFEE 5485</strain>
    </source>
</reference>
<evidence type="ECO:0000256" key="3">
    <source>
        <dbReference type="ARBA" id="ARBA00022989"/>
    </source>
</evidence>
<dbReference type="SUPFAM" id="SSF103473">
    <property type="entry name" value="MFS general substrate transporter"/>
    <property type="match status" value="1"/>
</dbReference>
<feature type="compositionally biased region" description="Basic and acidic residues" evidence="5">
    <location>
        <begin position="259"/>
        <end position="268"/>
    </location>
</feature>
<dbReference type="PANTHER" id="PTHR23502:SF149">
    <property type="entry name" value="TRANSPORTER, PUTATIVE-RELATED"/>
    <property type="match status" value="1"/>
</dbReference>
<gene>
    <name evidence="8" type="ORF">LTR78_009088</name>
</gene>
<keyword evidence="9" id="KW-1185">Reference proteome</keyword>
<comment type="subcellular location">
    <subcellularLocation>
        <location evidence="1">Membrane</location>
        <topology evidence="1">Multi-pass membrane protein</topology>
    </subcellularLocation>
</comment>
<dbReference type="InterPro" id="IPR020846">
    <property type="entry name" value="MFS_dom"/>
</dbReference>
<feature type="transmembrane region" description="Helical" evidence="6">
    <location>
        <begin position="72"/>
        <end position="91"/>
    </location>
</feature>
<evidence type="ECO:0000256" key="5">
    <source>
        <dbReference type="SAM" id="MobiDB-lite"/>
    </source>
</evidence>
<keyword evidence="4 6" id="KW-0472">Membrane</keyword>
<keyword evidence="3 6" id="KW-1133">Transmembrane helix</keyword>
<feature type="transmembrane region" description="Helical" evidence="6">
    <location>
        <begin position="365"/>
        <end position="387"/>
    </location>
</feature>
<evidence type="ECO:0000256" key="1">
    <source>
        <dbReference type="ARBA" id="ARBA00004141"/>
    </source>
</evidence>
<evidence type="ECO:0000256" key="4">
    <source>
        <dbReference type="ARBA" id="ARBA00023136"/>
    </source>
</evidence>
<feature type="transmembrane region" description="Helical" evidence="6">
    <location>
        <begin position="103"/>
        <end position="121"/>
    </location>
</feature>
<feature type="transmembrane region" description="Helical" evidence="6">
    <location>
        <begin position="472"/>
        <end position="492"/>
    </location>
</feature>
<dbReference type="GO" id="GO:0022857">
    <property type="term" value="F:transmembrane transporter activity"/>
    <property type="evidence" value="ECO:0007669"/>
    <property type="project" value="InterPro"/>
</dbReference>
<dbReference type="PANTHER" id="PTHR23502">
    <property type="entry name" value="MAJOR FACILITATOR SUPERFAMILY"/>
    <property type="match status" value="1"/>
</dbReference>
<feature type="transmembrane region" description="Helical" evidence="6">
    <location>
        <begin position="192"/>
        <end position="215"/>
    </location>
</feature>
<comment type="caution">
    <text evidence="8">The sequence shown here is derived from an EMBL/GenBank/DDBJ whole genome shotgun (WGS) entry which is preliminary data.</text>
</comment>
<feature type="domain" description="Major facilitator superfamily (MFS) profile" evidence="7">
    <location>
        <begin position="65"/>
        <end position="540"/>
    </location>
</feature>
<feature type="transmembrane region" description="Helical" evidence="6">
    <location>
        <begin position="221"/>
        <end position="241"/>
    </location>
</feature>
<proteinExistence type="predicted"/>
<dbReference type="Gene3D" id="1.20.1250.20">
    <property type="entry name" value="MFS general substrate transporter like domains"/>
    <property type="match status" value="1"/>
</dbReference>
<dbReference type="AlphaFoldDB" id="A0AAE0WHH7"/>
<dbReference type="Proteomes" id="UP001274830">
    <property type="component" value="Unassembled WGS sequence"/>
</dbReference>
<evidence type="ECO:0000313" key="9">
    <source>
        <dbReference type="Proteomes" id="UP001274830"/>
    </source>
</evidence>
<evidence type="ECO:0000259" key="7">
    <source>
        <dbReference type="PROSITE" id="PS50850"/>
    </source>
</evidence>
<organism evidence="8 9">
    <name type="scientific">Recurvomyces mirabilis</name>
    <dbReference type="NCBI Taxonomy" id="574656"/>
    <lineage>
        <taxon>Eukaryota</taxon>
        <taxon>Fungi</taxon>
        <taxon>Dikarya</taxon>
        <taxon>Ascomycota</taxon>
        <taxon>Pezizomycotina</taxon>
        <taxon>Dothideomycetes</taxon>
        <taxon>Dothideomycetidae</taxon>
        <taxon>Mycosphaerellales</taxon>
        <taxon>Teratosphaeriaceae</taxon>
        <taxon>Recurvomyces</taxon>
    </lineage>
</organism>
<evidence type="ECO:0000313" key="8">
    <source>
        <dbReference type="EMBL" id="KAK3670972.1"/>
    </source>
</evidence>
<protein>
    <recommendedName>
        <fullName evidence="7">Major facilitator superfamily (MFS) profile domain-containing protein</fullName>
    </recommendedName>
</protein>
<evidence type="ECO:0000256" key="6">
    <source>
        <dbReference type="SAM" id="Phobius"/>
    </source>
</evidence>
<sequence>MATKPTEKHSAVAHDVEIIPGTEIMADVGGVHYAHAGGSQSGSVLIPQPSNNPSDPLNWSLTWKLTTALSQLLYVWVLVCSALSLAPMFPFLGMEFHLGQQQLSLLTGLNVITLGFANIFIVPLSNIFGRRPISIFFGFLVILTNIWQALATTHKSFLAARACNGIVAATSETIMVQVIADMFYLHERGAWMGLYFTFYFSGAFLGPIMSGNIAARHGWRSFFWLSVALAAFVTILLIFAFPETRWRRSNGNHPSSSKVTKDMKDNPHIQDAPIDSEANSEHHDGQLVGKGQPSKAQWSPIQRPDGKWLQFIVRDLTTPFLVFFNPIIFWAALMLAGPADLLLLFNLTESGLFGSPAYNFSPGQVGYTNFAFFVGGLIGLATAGPLSDWTARLLTKRNGGIREAEFRLPSMIPYVIFFIISHVVGAVGYTQLWRWSAIVVCGFGFSGLAVTSIPTIAIAYAVDCYKPISGEIMIVATVLKNVLGFCLSYWVFQVLAEKGWIAVVDVPGRLDDTLVLLGQESEEVDEEFGAPSHGGYALIM</sequence>
<keyword evidence="2 6" id="KW-0812">Transmembrane</keyword>
<feature type="compositionally biased region" description="Polar residues" evidence="5">
    <location>
        <begin position="249"/>
        <end position="258"/>
    </location>
</feature>
<feature type="transmembrane region" description="Helical" evidence="6">
    <location>
        <begin position="320"/>
        <end position="345"/>
    </location>
</feature>
<evidence type="ECO:0000256" key="2">
    <source>
        <dbReference type="ARBA" id="ARBA00022692"/>
    </source>
</evidence>
<feature type="transmembrane region" description="Helical" evidence="6">
    <location>
        <begin position="435"/>
        <end position="460"/>
    </location>
</feature>
<feature type="transmembrane region" description="Helical" evidence="6">
    <location>
        <begin position="408"/>
        <end position="429"/>
    </location>
</feature>